<evidence type="ECO:0000313" key="3">
    <source>
        <dbReference type="Proteomes" id="UP000319769"/>
    </source>
</evidence>
<dbReference type="SUPFAM" id="SSF53213">
    <property type="entry name" value="LigB-like"/>
    <property type="match status" value="1"/>
</dbReference>
<dbReference type="Pfam" id="PF02900">
    <property type="entry name" value="LigB"/>
    <property type="match status" value="1"/>
</dbReference>
<dbReference type="GO" id="GO:0008198">
    <property type="term" value="F:ferrous iron binding"/>
    <property type="evidence" value="ECO:0007669"/>
    <property type="project" value="InterPro"/>
</dbReference>
<keyword evidence="3" id="KW-1185">Reference proteome</keyword>
<evidence type="ECO:0000259" key="1">
    <source>
        <dbReference type="Pfam" id="PF02900"/>
    </source>
</evidence>
<dbReference type="CDD" id="cd07359">
    <property type="entry name" value="PCA_45_Doxase_B_like"/>
    <property type="match status" value="1"/>
</dbReference>
<protein>
    <submittedName>
        <fullName evidence="2">Catechol 1,2-dioxygenase</fullName>
    </submittedName>
</protein>
<comment type="caution">
    <text evidence="2">The sequence shown here is derived from an EMBL/GenBank/DDBJ whole genome shotgun (WGS) entry which is preliminary data.</text>
</comment>
<dbReference type="GO" id="GO:0016702">
    <property type="term" value="F:oxidoreductase activity, acting on single donors with incorporation of molecular oxygen, incorporation of two atoms of oxygen"/>
    <property type="evidence" value="ECO:0007669"/>
    <property type="project" value="UniProtKB-ARBA"/>
</dbReference>
<reference evidence="2" key="1">
    <citation type="submission" date="2019-09" db="EMBL/GenBank/DDBJ databases">
        <authorList>
            <person name="Teo W.F.A."/>
            <person name="Duangmal K."/>
        </authorList>
    </citation>
    <scope>NUCLEOTIDE SEQUENCE [LARGE SCALE GENOMIC DNA]</scope>
    <source>
        <strain evidence="2">K81G1</strain>
    </source>
</reference>
<accession>A0A5N0VMN4</accession>
<sequence>MSDIVVGVGASHSTLMNTHWDKVVHTGRAERFRDALGEARDAVAAAEPDIAIIIGSNHFRGFWLDMIPPFTLGVGEVLGAGEAKTPKGPQRTDQEFARSLAQQLIEAGTEVAISARLQIDHGQTHAIQYLLSGLEIPVVPLVINVFAAPLPRLDRCVQLGRNIADAVRAIGGDRKVAVLASGGLSHQLPWPADWRDPHGDDEEFLVEAWLNGRGDWERYDQRRREIITAARPVLFPEFDERFLADLEKGELARYGTFTSEDLEKLAGNGGQELRTWLTMAAALDFAPGRNLAYSPMPEWLTGMGVGVIEPAGVS</sequence>
<dbReference type="EMBL" id="VMNW02000002">
    <property type="protein sequence ID" value="KAA9166430.1"/>
    <property type="molecule type" value="Genomic_DNA"/>
</dbReference>
<name>A0A5N0VMN4_9PSEU</name>
<dbReference type="InterPro" id="IPR004183">
    <property type="entry name" value="Xdiol_dOase_suB"/>
</dbReference>
<dbReference type="Gene3D" id="3.40.830.10">
    <property type="entry name" value="LigB-like"/>
    <property type="match status" value="1"/>
</dbReference>
<dbReference type="AlphaFoldDB" id="A0A5N0VMN4"/>
<gene>
    <name evidence="2" type="ORF">FPZ12_002395</name>
</gene>
<dbReference type="RefSeq" id="WP_144745897.1">
    <property type="nucleotide sequence ID" value="NZ_VMNW02000002.1"/>
</dbReference>
<proteinExistence type="predicted"/>
<organism evidence="2 3">
    <name type="scientific">Amycolatopsis acidicola</name>
    <dbReference type="NCBI Taxonomy" id="2596893"/>
    <lineage>
        <taxon>Bacteria</taxon>
        <taxon>Bacillati</taxon>
        <taxon>Actinomycetota</taxon>
        <taxon>Actinomycetes</taxon>
        <taxon>Pseudonocardiales</taxon>
        <taxon>Pseudonocardiaceae</taxon>
        <taxon>Amycolatopsis</taxon>
    </lineage>
</organism>
<evidence type="ECO:0000313" key="2">
    <source>
        <dbReference type="EMBL" id="KAA9166430.1"/>
    </source>
</evidence>
<dbReference type="Proteomes" id="UP000319769">
    <property type="component" value="Unassembled WGS sequence"/>
</dbReference>
<dbReference type="OrthoDB" id="8673673at2"/>
<feature type="domain" description="Extradiol ring-cleavage dioxygenase class III enzyme subunit B" evidence="1">
    <location>
        <begin position="11"/>
        <end position="302"/>
    </location>
</feature>